<evidence type="ECO:0000256" key="1">
    <source>
        <dbReference type="ARBA" id="ARBA00004651"/>
    </source>
</evidence>
<feature type="transmembrane region" description="Helical" evidence="7">
    <location>
        <begin position="103"/>
        <end position="122"/>
    </location>
</feature>
<dbReference type="PANTHER" id="PTHR33452">
    <property type="entry name" value="OXIDOREDUCTASE CATD-RELATED"/>
    <property type="match status" value="1"/>
</dbReference>
<evidence type="ECO:0000313" key="9">
    <source>
        <dbReference type="Proteomes" id="UP000559987"/>
    </source>
</evidence>
<feature type="transmembrane region" description="Helical" evidence="7">
    <location>
        <begin position="70"/>
        <end position="88"/>
    </location>
</feature>
<reference evidence="8 9" key="1">
    <citation type="submission" date="2020-08" db="EMBL/GenBank/DDBJ databases">
        <title>Genomic Encyclopedia of Type Strains, Phase III (KMG-III): the genomes of soil and plant-associated and newly described type strains.</title>
        <authorList>
            <person name="Whitman W."/>
        </authorList>
    </citation>
    <scope>NUCLEOTIDE SEQUENCE [LARGE SCALE GENOMIC DNA]</scope>
    <source>
        <strain evidence="8 9">CECT 8571</strain>
    </source>
</reference>
<dbReference type="InterPro" id="IPR051907">
    <property type="entry name" value="DoxX-like_oxidoreductase"/>
</dbReference>
<feature type="transmembrane region" description="Helical" evidence="7">
    <location>
        <begin position="42"/>
        <end position="63"/>
    </location>
</feature>
<organism evidence="8 9">
    <name type="scientific">Simiduia aestuariiviva</name>
    <dbReference type="NCBI Taxonomy" id="1510459"/>
    <lineage>
        <taxon>Bacteria</taxon>
        <taxon>Pseudomonadati</taxon>
        <taxon>Pseudomonadota</taxon>
        <taxon>Gammaproteobacteria</taxon>
        <taxon>Cellvibrionales</taxon>
        <taxon>Cellvibrionaceae</taxon>
        <taxon>Simiduia</taxon>
    </lineage>
</organism>
<evidence type="ECO:0000256" key="7">
    <source>
        <dbReference type="SAM" id="Phobius"/>
    </source>
</evidence>
<protein>
    <submittedName>
        <fullName evidence="8">Putative oxidoreductase</fullName>
    </submittedName>
</protein>
<dbReference type="InterPro" id="IPR032808">
    <property type="entry name" value="DoxX"/>
</dbReference>
<evidence type="ECO:0000256" key="3">
    <source>
        <dbReference type="ARBA" id="ARBA00022475"/>
    </source>
</evidence>
<evidence type="ECO:0000313" key="8">
    <source>
        <dbReference type="EMBL" id="MBB3167441.1"/>
    </source>
</evidence>
<dbReference type="PANTHER" id="PTHR33452:SF1">
    <property type="entry name" value="INNER MEMBRANE PROTEIN YPHA-RELATED"/>
    <property type="match status" value="1"/>
</dbReference>
<keyword evidence="5 7" id="KW-1133">Transmembrane helix</keyword>
<keyword evidence="6 7" id="KW-0472">Membrane</keyword>
<accession>A0A839UKZ8</accession>
<evidence type="ECO:0000256" key="5">
    <source>
        <dbReference type="ARBA" id="ARBA00022989"/>
    </source>
</evidence>
<dbReference type="EMBL" id="JACHXZ010000001">
    <property type="protein sequence ID" value="MBB3167441.1"/>
    <property type="molecule type" value="Genomic_DNA"/>
</dbReference>
<comment type="similarity">
    <text evidence="2">Belongs to the DoxX family.</text>
</comment>
<evidence type="ECO:0000256" key="6">
    <source>
        <dbReference type="ARBA" id="ARBA00023136"/>
    </source>
</evidence>
<keyword evidence="3" id="KW-1003">Cell membrane</keyword>
<dbReference type="Pfam" id="PF07681">
    <property type="entry name" value="DoxX"/>
    <property type="match status" value="1"/>
</dbReference>
<name>A0A839UKZ8_9GAMM</name>
<evidence type="ECO:0000256" key="4">
    <source>
        <dbReference type="ARBA" id="ARBA00022692"/>
    </source>
</evidence>
<dbReference type="Proteomes" id="UP000559987">
    <property type="component" value="Unassembled WGS sequence"/>
</dbReference>
<dbReference type="RefSeq" id="WP_183908165.1">
    <property type="nucleotide sequence ID" value="NZ_JACHXZ010000001.1"/>
</dbReference>
<comment type="subcellular location">
    <subcellularLocation>
        <location evidence="1">Cell membrane</location>
        <topology evidence="1">Multi-pass membrane protein</topology>
    </subcellularLocation>
</comment>
<dbReference type="AlphaFoldDB" id="A0A839UKZ8"/>
<comment type="caution">
    <text evidence="8">The sequence shown here is derived from an EMBL/GenBank/DDBJ whole genome shotgun (WGS) entry which is preliminary data.</text>
</comment>
<keyword evidence="4 7" id="KW-0812">Transmembrane</keyword>
<proteinExistence type="inferred from homology"/>
<dbReference type="GO" id="GO:0005886">
    <property type="term" value="C:plasma membrane"/>
    <property type="evidence" value="ECO:0007669"/>
    <property type="project" value="UniProtKB-SubCell"/>
</dbReference>
<keyword evidence="9" id="KW-1185">Reference proteome</keyword>
<evidence type="ECO:0000256" key="2">
    <source>
        <dbReference type="ARBA" id="ARBA00006679"/>
    </source>
</evidence>
<sequence>MKQLAQIASPLGRTLLALIFVMSGASKITAYAATQGYMEAFGIPGVLLPLVIGLEIAGGLALAVGWQARWAALGLAGFSVVSGVVFHSDFGNQMQMIMFMKNLSMAGALLFIVANGPGLIALDNRKAA</sequence>
<gene>
    <name evidence="8" type="ORF">FHS30_000617</name>
</gene>